<evidence type="ECO:0000313" key="4">
    <source>
        <dbReference type="EMBL" id="EQD29113.1"/>
    </source>
</evidence>
<dbReference type="Pfam" id="PF13385">
    <property type="entry name" value="Laminin_G_3"/>
    <property type="match status" value="1"/>
</dbReference>
<dbReference type="Gene3D" id="2.60.120.200">
    <property type="match status" value="1"/>
</dbReference>
<name>T0Y7J7_9ZZZZ</name>
<keyword evidence="2" id="KW-1015">Disulfide bond</keyword>
<evidence type="ECO:0000259" key="3">
    <source>
        <dbReference type="SMART" id="SM00560"/>
    </source>
</evidence>
<evidence type="ECO:0000256" key="1">
    <source>
        <dbReference type="ARBA" id="ARBA00022729"/>
    </source>
</evidence>
<protein>
    <submittedName>
        <fullName evidence="4">LamG domain protein jellyroll fold domain protein</fullName>
    </submittedName>
</protein>
<dbReference type="AlphaFoldDB" id="T0Y7J7"/>
<sequence>MPALEVQTLYNEGMFGNPISIANLTLWYSVNGNPIDYNYVYSGYNNGVNYSRIEAVPFGTYNASLNSTLLQTIVELYMNNETAYATMLLDRFTNDTNIAMMINNRYAQGLKAASFDGTNSYINTTAGFSYPHFTISAWVKFNSLQNSMIETGYPININHLLMLENGNGNCGNVGAGSGYLLKVRYNGVTDCSTIQPSTGVWYSVIGTYNGRTLDLYINGALNSHFGSAGNASPSDYETIGGCLDCGSSYYMNGSIADLQLYNTALTYAQVKQLYLEGMNGLPISNAGLQAWYPLDGNTKDYSQNYNTGMPHNIDYTNTGYTPPQISNAYQISKASTPISIKSGNNVTLENVSVILWN</sequence>
<evidence type="ECO:0000256" key="2">
    <source>
        <dbReference type="ARBA" id="ARBA00023157"/>
    </source>
</evidence>
<proteinExistence type="predicted"/>
<gene>
    <name evidence="4" type="ORF">B2A_14641</name>
</gene>
<organism evidence="4">
    <name type="scientific">mine drainage metagenome</name>
    <dbReference type="NCBI Taxonomy" id="410659"/>
    <lineage>
        <taxon>unclassified sequences</taxon>
        <taxon>metagenomes</taxon>
        <taxon>ecological metagenomes</taxon>
    </lineage>
</organism>
<dbReference type="SMART" id="SM00560">
    <property type="entry name" value="LamGL"/>
    <property type="match status" value="1"/>
</dbReference>
<feature type="domain" description="LamG-like jellyroll fold" evidence="3">
    <location>
        <begin position="131"/>
        <end position="268"/>
    </location>
</feature>
<dbReference type="InterPro" id="IPR006558">
    <property type="entry name" value="LamG-like"/>
</dbReference>
<keyword evidence="1" id="KW-0732">Signal</keyword>
<comment type="caution">
    <text evidence="4">The sequence shown here is derived from an EMBL/GenBank/DDBJ whole genome shotgun (WGS) entry which is preliminary data.</text>
</comment>
<reference evidence="4" key="1">
    <citation type="submission" date="2013-08" db="EMBL/GenBank/DDBJ databases">
        <authorList>
            <person name="Mendez C."/>
            <person name="Richter M."/>
            <person name="Ferrer M."/>
            <person name="Sanchez J."/>
        </authorList>
    </citation>
    <scope>NUCLEOTIDE SEQUENCE</scope>
</reference>
<dbReference type="SUPFAM" id="SSF49899">
    <property type="entry name" value="Concanavalin A-like lectins/glucanases"/>
    <property type="match status" value="1"/>
</dbReference>
<reference evidence="4" key="2">
    <citation type="journal article" date="2014" name="ISME J.">
        <title>Microbial stratification in low pH oxic and suboxic macroscopic growths along an acid mine drainage.</title>
        <authorList>
            <person name="Mendez-Garcia C."/>
            <person name="Mesa V."/>
            <person name="Sprenger R.R."/>
            <person name="Richter M."/>
            <person name="Diez M.S."/>
            <person name="Solano J."/>
            <person name="Bargiela R."/>
            <person name="Golyshina O.V."/>
            <person name="Manteca A."/>
            <person name="Ramos J.L."/>
            <person name="Gallego J.R."/>
            <person name="Llorente I."/>
            <person name="Martins Dos Santos V.A."/>
            <person name="Jensen O.N."/>
            <person name="Pelaez A.I."/>
            <person name="Sanchez J."/>
            <person name="Ferrer M."/>
        </authorList>
    </citation>
    <scope>NUCLEOTIDE SEQUENCE</scope>
</reference>
<dbReference type="InterPro" id="IPR013320">
    <property type="entry name" value="ConA-like_dom_sf"/>
</dbReference>
<accession>T0Y7J7</accession>
<dbReference type="EMBL" id="AUZZ01010637">
    <property type="protein sequence ID" value="EQD29113.1"/>
    <property type="molecule type" value="Genomic_DNA"/>
</dbReference>